<dbReference type="EMBL" id="CP000885">
    <property type="protein sequence ID" value="ABX44252.1"/>
    <property type="molecule type" value="Genomic_DNA"/>
</dbReference>
<dbReference type="eggNOG" id="ENOG5032Y3S">
    <property type="taxonomic scope" value="Bacteria"/>
</dbReference>
<feature type="transmembrane region" description="Helical" evidence="1">
    <location>
        <begin position="79"/>
        <end position="104"/>
    </location>
</feature>
<proteinExistence type="predicted"/>
<dbReference type="PANTHER" id="PTHR41309">
    <property type="entry name" value="MEMBRANE PROTEIN-RELATED"/>
    <property type="match status" value="1"/>
</dbReference>
<gene>
    <name evidence="2" type="ordered locus">Cphy_3905</name>
</gene>
<feature type="transmembrane region" description="Helical" evidence="1">
    <location>
        <begin position="116"/>
        <end position="137"/>
    </location>
</feature>
<sequence precursor="true">MIGLIKKDLLTLKKQLIIIIFFVAFYGILSFAQPGNYSMFAYMVTLYSIFIPMTSLGYDDRSEWNKYAITMPVTRKHLVYSKYLLSILAIGITGILCIVLILLIDKGFTSESLFTITSSLSIGVLFISIILPFNFRFGVEKSRFIIFGLFGIPTVLIVILSKANIPLPSEDFILKLLRFLPLLAVAVLIISNLVSVSIVEKKEY</sequence>
<protein>
    <submittedName>
        <fullName evidence="2">Transporter protein</fullName>
    </submittedName>
</protein>
<feature type="transmembrane region" description="Helical" evidence="1">
    <location>
        <begin position="144"/>
        <end position="165"/>
    </location>
</feature>
<dbReference type="Proteomes" id="UP000000370">
    <property type="component" value="Chromosome"/>
</dbReference>
<dbReference type="InterPro" id="IPR025699">
    <property type="entry name" value="ABC2_memb-like"/>
</dbReference>
<evidence type="ECO:0000256" key="1">
    <source>
        <dbReference type="SAM" id="Phobius"/>
    </source>
</evidence>
<dbReference type="HOGENOM" id="CLU_102880_5_1_9"/>
<keyword evidence="1" id="KW-0472">Membrane</keyword>
<evidence type="ECO:0000313" key="2">
    <source>
        <dbReference type="EMBL" id="ABX44252.1"/>
    </source>
</evidence>
<accession>A9KLA3</accession>
<dbReference type="KEGG" id="cpy:Cphy_3905"/>
<dbReference type="RefSeq" id="WP_012201899.1">
    <property type="nucleotide sequence ID" value="NC_010001.1"/>
</dbReference>
<dbReference type="PANTHER" id="PTHR41309:SF2">
    <property type="entry name" value="MEMBRANE PROTEIN"/>
    <property type="match status" value="1"/>
</dbReference>
<keyword evidence="3" id="KW-1185">Reference proteome</keyword>
<dbReference type="OrthoDB" id="1655186at2"/>
<keyword evidence="1" id="KW-0812">Transmembrane</keyword>
<feature type="transmembrane region" description="Helical" evidence="1">
    <location>
        <begin position="39"/>
        <end position="58"/>
    </location>
</feature>
<dbReference type="AlphaFoldDB" id="A9KLA3"/>
<reference evidence="3" key="1">
    <citation type="submission" date="2007-11" db="EMBL/GenBank/DDBJ databases">
        <title>Complete genome sequence of Clostridium phytofermentans ISDg.</title>
        <authorList>
            <person name="Leschine S.B."/>
            <person name="Warnick T.A."/>
            <person name="Blanchard J.L."/>
            <person name="Schnell D.J."/>
            <person name="Petit E.L."/>
            <person name="LaTouf W.G."/>
            <person name="Copeland A."/>
            <person name="Lucas S."/>
            <person name="Lapidus A."/>
            <person name="Barry K."/>
            <person name="Glavina del Rio T."/>
            <person name="Dalin E."/>
            <person name="Tice H."/>
            <person name="Pitluck S."/>
            <person name="Kiss H."/>
            <person name="Brettin T."/>
            <person name="Bruce D."/>
            <person name="Detter J.C."/>
            <person name="Han C."/>
            <person name="Kuske C."/>
            <person name="Schmutz J."/>
            <person name="Larimer F."/>
            <person name="Land M."/>
            <person name="Hauser L."/>
            <person name="Kyrpides N."/>
            <person name="Kim E.A."/>
            <person name="Richardson P."/>
        </authorList>
    </citation>
    <scope>NUCLEOTIDE SEQUENCE [LARGE SCALE GENOMIC DNA]</scope>
    <source>
        <strain evidence="3">ATCC 700394 / DSM 18823 / ISDg</strain>
    </source>
</reference>
<feature type="transmembrane region" description="Helical" evidence="1">
    <location>
        <begin position="177"/>
        <end position="199"/>
    </location>
</feature>
<dbReference type="STRING" id="357809.Cphy_3905"/>
<feature type="transmembrane region" description="Helical" evidence="1">
    <location>
        <begin position="16"/>
        <end position="33"/>
    </location>
</feature>
<dbReference type="Pfam" id="PF13346">
    <property type="entry name" value="ABC2_membrane_5"/>
    <property type="match status" value="1"/>
</dbReference>
<evidence type="ECO:0000313" key="3">
    <source>
        <dbReference type="Proteomes" id="UP000000370"/>
    </source>
</evidence>
<keyword evidence="1" id="KW-1133">Transmembrane helix</keyword>
<name>A9KLA3_LACP7</name>
<organism evidence="2 3">
    <name type="scientific">Lachnoclostridium phytofermentans (strain ATCC 700394 / DSM 18823 / ISDg)</name>
    <name type="common">Clostridium phytofermentans</name>
    <dbReference type="NCBI Taxonomy" id="357809"/>
    <lineage>
        <taxon>Bacteria</taxon>
        <taxon>Bacillati</taxon>
        <taxon>Bacillota</taxon>
        <taxon>Clostridia</taxon>
        <taxon>Lachnospirales</taxon>
        <taxon>Lachnospiraceae</taxon>
    </lineage>
</organism>